<dbReference type="RefSeq" id="WP_216922008.1">
    <property type="nucleotide sequence ID" value="NZ_JAHOPC010000001.1"/>
</dbReference>
<proteinExistence type="predicted"/>
<name>A0ABS6I029_9MICC</name>
<evidence type="ECO:0000313" key="1">
    <source>
        <dbReference type="EMBL" id="MBU8864989.1"/>
    </source>
</evidence>
<dbReference type="Proteomes" id="UP000824166">
    <property type="component" value="Unassembled WGS sequence"/>
</dbReference>
<reference evidence="1 2" key="1">
    <citation type="submission" date="2021-06" db="EMBL/GenBank/DDBJ databases">
        <authorList>
            <person name="Jeong J.W."/>
        </authorList>
    </citation>
    <scope>NUCLEOTIDE SEQUENCE [LARGE SCALE GENOMIC DNA]</scope>
    <source>
        <strain evidence="1 2">MMS21-TAE1-1</strain>
    </source>
</reference>
<protein>
    <recommendedName>
        <fullName evidence="3">Tetratricopeptide repeat protein</fullName>
    </recommendedName>
</protein>
<evidence type="ECO:0000313" key="2">
    <source>
        <dbReference type="Proteomes" id="UP000824166"/>
    </source>
</evidence>
<comment type="caution">
    <text evidence="1">The sequence shown here is derived from an EMBL/GenBank/DDBJ whole genome shotgun (WGS) entry which is preliminary data.</text>
</comment>
<dbReference type="EMBL" id="JAHOPC010000001">
    <property type="protein sequence ID" value="MBU8864989.1"/>
    <property type="molecule type" value="Genomic_DNA"/>
</dbReference>
<gene>
    <name evidence="1" type="ORF">KSW38_01600</name>
</gene>
<evidence type="ECO:0008006" key="3">
    <source>
        <dbReference type="Google" id="ProtNLM"/>
    </source>
</evidence>
<accession>A0ABS6I029</accession>
<sequence length="208" mass="22896">MLDQGTLDHLWNFGDPAASEARFRAAMLEEIYDADERAELTTQLGRAIGLQGRLEEADALLDGIDGDEPTVGVRVLLERGRVLNAGGHAAMAVPLLEQAAELADHLGEEFLAVDALHMLSIADTANAEAWMRSGLEYASTAHHERTKRWMIVLHTSLGWFLHGNGRFTEALVEFQLAEQWAERLGTERQRLLAREAITECGKALAEGP</sequence>
<keyword evidence="2" id="KW-1185">Reference proteome</keyword>
<organism evidence="1 2">
    <name type="scientific">Paenarthrobacter aromaticivorans</name>
    <dbReference type="NCBI Taxonomy" id="2849150"/>
    <lineage>
        <taxon>Bacteria</taxon>
        <taxon>Bacillati</taxon>
        <taxon>Actinomycetota</taxon>
        <taxon>Actinomycetes</taxon>
        <taxon>Micrococcales</taxon>
        <taxon>Micrococcaceae</taxon>
        <taxon>Paenarthrobacter</taxon>
    </lineage>
</organism>